<organism evidence="1 2">
    <name type="scientific">Acanthopleuribacter pedis</name>
    <dbReference type="NCBI Taxonomy" id="442870"/>
    <lineage>
        <taxon>Bacteria</taxon>
        <taxon>Pseudomonadati</taxon>
        <taxon>Acidobacteriota</taxon>
        <taxon>Holophagae</taxon>
        <taxon>Acanthopleuribacterales</taxon>
        <taxon>Acanthopleuribacteraceae</taxon>
        <taxon>Acanthopleuribacter</taxon>
    </lineage>
</organism>
<gene>
    <name evidence="1" type="ORF">J3U88_07415</name>
</gene>
<name>A0A8J7Q0R2_9BACT</name>
<dbReference type="Proteomes" id="UP000664417">
    <property type="component" value="Unassembled WGS sequence"/>
</dbReference>
<dbReference type="EMBL" id="JAFREP010000005">
    <property type="protein sequence ID" value="MBO1318277.1"/>
    <property type="molecule type" value="Genomic_DNA"/>
</dbReference>
<evidence type="ECO:0000313" key="2">
    <source>
        <dbReference type="Proteomes" id="UP000664417"/>
    </source>
</evidence>
<accession>A0A8J7Q0R2</accession>
<dbReference type="InterPro" id="IPR029278">
    <property type="entry name" value="Imm26"/>
</dbReference>
<reference evidence="1" key="1">
    <citation type="submission" date="2021-03" db="EMBL/GenBank/DDBJ databases">
        <authorList>
            <person name="Wang G."/>
        </authorList>
    </citation>
    <scope>NUCLEOTIDE SEQUENCE</scope>
    <source>
        <strain evidence="1">KCTC 12899</strain>
    </source>
</reference>
<dbReference type="RefSeq" id="WP_207857948.1">
    <property type="nucleotide sequence ID" value="NZ_JAFREP010000005.1"/>
</dbReference>
<comment type="caution">
    <text evidence="1">The sequence shown here is derived from an EMBL/GenBank/DDBJ whole genome shotgun (WGS) entry which is preliminary data.</text>
</comment>
<dbReference type="Pfam" id="PF15428">
    <property type="entry name" value="Imm26"/>
    <property type="match status" value="1"/>
</dbReference>
<evidence type="ECO:0000313" key="1">
    <source>
        <dbReference type="EMBL" id="MBO1318277.1"/>
    </source>
</evidence>
<dbReference type="AlphaFoldDB" id="A0A8J7Q0R2"/>
<proteinExistence type="predicted"/>
<evidence type="ECO:0008006" key="3">
    <source>
        <dbReference type="Google" id="ProtNLM"/>
    </source>
</evidence>
<protein>
    <recommendedName>
        <fullName evidence="3">Immunity protein 26 of polymorphic toxin system</fullName>
    </recommendedName>
</protein>
<sequence>MPRKKLNYQEGTCFFVPLENGEYGRGIVARLRGDGVVFGYFFGPALRKPEGDFKGLLAKDAALVGKFGDPGLLEKTWPIQGQLPDWNRAKWPLPPLYREDDDESKVIISHYDDLNMEFLYEEKCPVENAKELPEDALFGYVAAEIRLAMLLTS</sequence>
<keyword evidence="2" id="KW-1185">Reference proteome</keyword>